<dbReference type="GO" id="GO:0042393">
    <property type="term" value="F:histone binding"/>
    <property type="evidence" value="ECO:0007669"/>
    <property type="project" value="TreeGrafter"/>
</dbReference>
<dbReference type="InterPro" id="IPR004301">
    <property type="entry name" value="Nucleoplasmin"/>
</dbReference>
<dbReference type="GO" id="GO:0006338">
    <property type="term" value="P:chromatin remodeling"/>
    <property type="evidence" value="ECO:0007669"/>
    <property type="project" value="TreeGrafter"/>
</dbReference>
<dbReference type="GO" id="GO:0000055">
    <property type="term" value="P:ribosomal large subunit export from nucleus"/>
    <property type="evidence" value="ECO:0007669"/>
    <property type="project" value="TreeGrafter"/>
</dbReference>
<dbReference type="GO" id="GO:1990904">
    <property type="term" value="C:ribonucleoprotein complex"/>
    <property type="evidence" value="ECO:0007669"/>
    <property type="project" value="TreeGrafter"/>
</dbReference>
<dbReference type="Proteomes" id="UP000386466">
    <property type="component" value="Unassembled WGS sequence"/>
</dbReference>
<organism evidence="2 3">
    <name type="scientific">Lynx pardinus</name>
    <name type="common">Iberian lynx</name>
    <name type="synonym">Felis pardina</name>
    <dbReference type="NCBI Taxonomy" id="191816"/>
    <lineage>
        <taxon>Eukaryota</taxon>
        <taxon>Metazoa</taxon>
        <taxon>Chordata</taxon>
        <taxon>Craniata</taxon>
        <taxon>Vertebrata</taxon>
        <taxon>Euteleostomi</taxon>
        <taxon>Mammalia</taxon>
        <taxon>Eutheria</taxon>
        <taxon>Laurasiatheria</taxon>
        <taxon>Carnivora</taxon>
        <taxon>Feliformia</taxon>
        <taxon>Felidae</taxon>
        <taxon>Felinae</taxon>
        <taxon>Lynx</taxon>
    </lineage>
</organism>
<dbReference type="PANTHER" id="PTHR22747">
    <property type="entry name" value="NUCLEOPLASMIN"/>
    <property type="match status" value="1"/>
</dbReference>
<gene>
    <name evidence="2" type="ORF">LYPA_23C012077</name>
</gene>
<dbReference type="GO" id="GO:0005737">
    <property type="term" value="C:cytoplasm"/>
    <property type="evidence" value="ECO:0007669"/>
    <property type="project" value="TreeGrafter"/>
</dbReference>
<dbReference type="GO" id="GO:0042273">
    <property type="term" value="P:ribosomal large subunit biogenesis"/>
    <property type="evidence" value="ECO:0007669"/>
    <property type="project" value="TreeGrafter"/>
</dbReference>
<protein>
    <submittedName>
        <fullName evidence="2">Nucleophosmin-like isoform 1</fullName>
    </submittedName>
</protein>
<dbReference type="GO" id="GO:0010824">
    <property type="term" value="P:regulation of centrosome duplication"/>
    <property type="evidence" value="ECO:0007669"/>
    <property type="project" value="TreeGrafter"/>
</dbReference>
<dbReference type="PANTHER" id="PTHR22747:SF28">
    <property type="entry name" value="NUCLEOPHOSMIN"/>
    <property type="match status" value="1"/>
</dbReference>
<evidence type="ECO:0000313" key="3">
    <source>
        <dbReference type="Proteomes" id="UP000386466"/>
    </source>
</evidence>
<dbReference type="GO" id="GO:0003682">
    <property type="term" value="F:chromatin binding"/>
    <property type="evidence" value="ECO:0007669"/>
    <property type="project" value="TreeGrafter"/>
</dbReference>
<dbReference type="GO" id="GO:0045944">
    <property type="term" value="P:positive regulation of transcription by RNA polymerase II"/>
    <property type="evidence" value="ECO:0007669"/>
    <property type="project" value="TreeGrafter"/>
</dbReference>
<reference evidence="2 3" key="1">
    <citation type="submission" date="2019-01" db="EMBL/GenBank/DDBJ databases">
        <authorList>
            <person name="Alioto T."/>
            <person name="Alioto T."/>
        </authorList>
    </citation>
    <scope>NUCLEOTIDE SEQUENCE [LARGE SCALE GENOMIC DNA]</scope>
</reference>
<dbReference type="GO" id="GO:0005730">
    <property type="term" value="C:nucleolus"/>
    <property type="evidence" value="ECO:0007669"/>
    <property type="project" value="TreeGrafter"/>
</dbReference>
<name>A0A485NJY7_LYNPA</name>
<dbReference type="AlphaFoldDB" id="A0A485NJY7"/>
<dbReference type="GO" id="GO:0003723">
    <property type="term" value="F:RNA binding"/>
    <property type="evidence" value="ECO:0007669"/>
    <property type="project" value="TreeGrafter"/>
</dbReference>
<dbReference type="GO" id="GO:0042274">
    <property type="term" value="P:ribosomal small subunit biogenesis"/>
    <property type="evidence" value="ECO:0007669"/>
    <property type="project" value="TreeGrafter"/>
</dbReference>
<keyword evidence="3" id="KW-1185">Reference proteome</keyword>
<dbReference type="GO" id="GO:0005654">
    <property type="term" value="C:nucleoplasm"/>
    <property type="evidence" value="ECO:0007669"/>
    <property type="project" value="TreeGrafter"/>
</dbReference>
<evidence type="ECO:0000256" key="1">
    <source>
        <dbReference type="SAM" id="MobiDB-lite"/>
    </source>
</evidence>
<dbReference type="GO" id="GO:0005813">
    <property type="term" value="C:centrosome"/>
    <property type="evidence" value="ECO:0007669"/>
    <property type="project" value="TreeGrafter"/>
</dbReference>
<feature type="compositionally biased region" description="Acidic residues" evidence="1">
    <location>
        <begin position="40"/>
        <end position="64"/>
    </location>
</feature>
<sequence length="83" mass="9622">MQSQKRKREGDMKLLGISGKRSAPESGSEFPQRKVKLVADEDDDDDDDDDDDKDDDEEDDDEEDVKMMVMVVMVTRRKLKTRL</sequence>
<proteinExistence type="predicted"/>
<dbReference type="GO" id="GO:0000056">
    <property type="term" value="P:ribosomal small subunit export from nucleus"/>
    <property type="evidence" value="ECO:0007669"/>
    <property type="project" value="TreeGrafter"/>
</dbReference>
<feature type="region of interest" description="Disordered" evidence="1">
    <location>
        <begin position="1"/>
        <end position="67"/>
    </location>
</feature>
<accession>A0A485NJY7</accession>
<evidence type="ECO:0000313" key="2">
    <source>
        <dbReference type="EMBL" id="VFV30462.1"/>
    </source>
</evidence>
<dbReference type="EMBL" id="CAAGRJ010014197">
    <property type="protein sequence ID" value="VFV30462.1"/>
    <property type="molecule type" value="Genomic_DNA"/>
</dbReference>